<dbReference type="EC" id="2.7.1.35" evidence="2"/>
<evidence type="ECO:0000256" key="2">
    <source>
        <dbReference type="ARBA" id="ARBA00012104"/>
    </source>
</evidence>
<keyword evidence="6" id="KW-0067">ATP-binding</keyword>
<dbReference type="CDD" id="cd01173">
    <property type="entry name" value="pyridoxal_pyridoxamine_kinase"/>
    <property type="match status" value="1"/>
</dbReference>
<dbReference type="GO" id="GO:0009443">
    <property type="term" value="P:pyridoxal 5'-phosphate salvage"/>
    <property type="evidence" value="ECO:0007669"/>
    <property type="project" value="InterPro"/>
</dbReference>
<dbReference type="NCBIfam" id="TIGR00687">
    <property type="entry name" value="pyridox_kin"/>
    <property type="match status" value="1"/>
</dbReference>
<dbReference type="InterPro" id="IPR029056">
    <property type="entry name" value="Ribokinase-like"/>
</dbReference>
<evidence type="ECO:0000259" key="7">
    <source>
        <dbReference type="Pfam" id="PF08543"/>
    </source>
</evidence>
<dbReference type="GO" id="GO:0005829">
    <property type="term" value="C:cytosol"/>
    <property type="evidence" value="ECO:0007669"/>
    <property type="project" value="TreeGrafter"/>
</dbReference>
<keyword evidence="4" id="KW-0547">Nucleotide-binding</keyword>
<evidence type="ECO:0000256" key="5">
    <source>
        <dbReference type="ARBA" id="ARBA00022777"/>
    </source>
</evidence>
<feature type="domain" description="Pyridoxamine kinase/Phosphomethylpyrimidine kinase" evidence="7">
    <location>
        <begin position="81"/>
        <end position="230"/>
    </location>
</feature>
<keyword evidence="3" id="KW-0808">Transferase</keyword>
<dbReference type="InterPro" id="IPR013749">
    <property type="entry name" value="PM/HMP-P_kinase-1"/>
</dbReference>
<dbReference type="Proteomes" id="UP001161438">
    <property type="component" value="Chromosome 5"/>
</dbReference>
<dbReference type="Gene3D" id="3.40.1190.20">
    <property type="match status" value="1"/>
</dbReference>
<dbReference type="InterPro" id="IPR004625">
    <property type="entry name" value="PyrdxlKinase"/>
</dbReference>
<dbReference type="GeneID" id="80917649"/>
<evidence type="ECO:0000256" key="1">
    <source>
        <dbReference type="ARBA" id="ARBA00008805"/>
    </source>
</evidence>
<protein>
    <recommendedName>
        <fullName evidence="2">pyridoxal kinase</fullName>
        <ecNumber evidence="2">2.7.1.35</ecNumber>
    </recommendedName>
</protein>
<dbReference type="SUPFAM" id="SSF53613">
    <property type="entry name" value="Ribokinase-like"/>
    <property type="match status" value="1"/>
</dbReference>
<evidence type="ECO:0000256" key="4">
    <source>
        <dbReference type="ARBA" id="ARBA00022741"/>
    </source>
</evidence>
<dbReference type="GO" id="GO:0005524">
    <property type="term" value="F:ATP binding"/>
    <property type="evidence" value="ECO:0007669"/>
    <property type="project" value="UniProtKB-KW"/>
</dbReference>
<dbReference type="AlphaFoldDB" id="A0AA35IXP5"/>
<dbReference type="Pfam" id="PF08543">
    <property type="entry name" value="Phos_pyr_kin"/>
    <property type="match status" value="1"/>
</dbReference>
<sequence>MPRLLATQSHVVHGYVGNKAATFPLQCLGWDVDCCNSVQFSNHTGYGLDKVFGTVTNEADLKELLSGLFDNFPRDYQALLSGYLPNKSSVRCMGTYYAKFKEENPEIIWLMDPVMGDEGQLYVSEDVIPEYRKLALSPRQLVDIITPNQFELEILYGERIKTKEHLKKALEKLHRTIPVIIVTSCDCKMFDDQEFIYCVASMKGKRPIVYRVPFIDSYFTGVGDLFSALLLDRVYEILSNPTTTLRFEDQVNNVLNVIQKVLKITRSYTSGKIKAKMGSALEMKEMELRIVESRDKYETISSSVHQANYIYARL</sequence>
<keyword evidence="9" id="KW-1185">Reference proteome</keyword>
<dbReference type="PANTHER" id="PTHR10534">
    <property type="entry name" value="PYRIDOXAL KINASE"/>
    <property type="match status" value="1"/>
</dbReference>
<dbReference type="RefSeq" id="XP_056081553.1">
    <property type="nucleotide sequence ID" value="XM_056221798.1"/>
</dbReference>
<name>A0AA35IXP5_SACMI</name>
<evidence type="ECO:0000313" key="9">
    <source>
        <dbReference type="Proteomes" id="UP001161438"/>
    </source>
</evidence>
<dbReference type="EMBL" id="OX365761">
    <property type="protein sequence ID" value="CAI4038438.1"/>
    <property type="molecule type" value="Genomic_DNA"/>
</dbReference>
<dbReference type="GO" id="GO:0008478">
    <property type="term" value="F:pyridoxal kinase activity"/>
    <property type="evidence" value="ECO:0007669"/>
    <property type="project" value="UniProtKB-EC"/>
</dbReference>
<accession>A0AA35IXP5</accession>
<evidence type="ECO:0000256" key="3">
    <source>
        <dbReference type="ARBA" id="ARBA00022679"/>
    </source>
</evidence>
<organism evidence="8 9">
    <name type="scientific">Saccharomyces mikatae IFO 1815</name>
    <dbReference type="NCBI Taxonomy" id="226126"/>
    <lineage>
        <taxon>Eukaryota</taxon>
        <taxon>Fungi</taxon>
        <taxon>Dikarya</taxon>
        <taxon>Ascomycota</taxon>
        <taxon>Saccharomycotina</taxon>
        <taxon>Saccharomycetes</taxon>
        <taxon>Saccharomycetales</taxon>
        <taxon>Saccharomycetaceae</taxon>
        <taxon>Saccharomyces</taxon>
    </lineage>
</organism>
<proteinExistence type="inferred from homology"/>
<keyword evidence="5" id="KW-0418">Kinase</keyword>
<dbReference type="PANTHER" id="PTHR10534:SF2">
    <property type="entry name" value="PYRIDOXAL KINASE"/>
    <property type="match status" value="1"/>
</dbReference>
<comment type="similarity">
    <text evidence="1">Belongs to the pyridoxine kinase family.</text>
</comment>
<gene>
    <name evidence="8" type="primary">SMKI05G0480</name>
    <name evidence="8" type="ORF">SMKI_05G0480</name>
</gene>
<reference evidence="8" key="1">
    <citation type="submission" date="2022-10" db="EMBL/GenBank/DDBJ databases">
        <authorList>
            <person name="Byrne P K."/>
        </authorList>
    </citation>
    <scope>NUCLEOTIDE SEQUENCE</scope>
    <source>
        <strain evidence="8">IFO1815</strain>
    </source>
</reference>
<evidence type="ECO:0000313" key="8">
    <source>
        <dbReference type="EMBL" id="CAI4038438.1"/>
    </source>
</evidence>
<evidence type="ECO:0000256" key="6">
    <source>
        <dbReference type="ARBA" id="ARBA00022840"/>
    </source>
</evidence>